<dbReference type="Pfam" id="PF11276">
    <property type="entry name" value="DUF3078"/>
    <property type="match status" value="1"/>
</dbReference>
<name>A0A7D3XNK1_9BACT</name>
<dbReference type="Proteomes" id="UP000500961">
    <property type="component" value="Chromosome"/>
</dbReference>
<organism evidence="2 3">
    <name type="scientific">Tenuifilum thalassicum</name>
    <dbReference type="NCBI Taxonomy" id="2590900"/>
    <lineage>
        <taxon>Bacteria</taxon>
        <taxon>Pseudomonadati</taxon>
        <taxon>Bacteroidota</taxon>
        <taxon>Bacteroidia</taxon>
        <taxon>Bacteroidales</taxon>
        <taxon>Tenuifilaceae</taxon>
        <taxon>Tenuifilum</taxon>
    </lineage>
</organism>
<sequence length="316" mass="35478">MTKKILSLQFIMLLAAITAFGQLKETTEKLKSFQPDTIKGWKKGIALGINVNQTSLTNWAAGGQSSFALNSVFSGFINYKSPNASWVNTIDLGYGILSQEDVKYIKKTDDKIDVLSKFGRKASKNFYYAALLNFKTQFSTGYNYPNDSTRTKISNFFAPAYLVGAVGMDYKPNDYLSAFYAPLTGKVTFVTDTMLSNAGAFGVEKGKQIKNEFGGYLRIVFSKNDFKPEWLKNLTLTSKLDLFSNYLENPQNIVVNWETLVIMKVNQYINVNLNTQLIYDDKVKIAKDTNHDGIIDSNGPRVQFKEIFGVGITFKL</sequence>
<protein>
    <submittedName>
        <fullName evidence="2">DUF3078 domain-containing protein</fullName>
    </submittedName>
</protein>
<dbReference type="AlphaFoldDB" id="A0A7D3XNK1"/>
<keyword evidence="1" id="KW-0732">Signal</keyword>
<feature type="chain" id="PRO_5029531405" evidence="1">
    <location>
        <begin position="22"/>
        <end position="316"/>
    </location>
</feature>
<evidence type="ECO:0000313" key="3">
    <source>
        <dbReference type="Proteomes" id="UP000500961"/>
    </source>
</evidence>
<dbReference type="EMBL" id="CP041345">
    <property type="protein sequence ID" value="QKG80996.1"/>
    <property type="molecule type" value="Genomic_DNA"/>
</dbReference>
<accession>A0A7D3XNK1</accession>
<evidence type="ECO:0000256" key="1">
    <source>
        <dbReference type="SAM" id="SignalP"/>
    </source>
</evidence>
<dbReference type="RefSeq" id="WP_173076312.1">
    <property type="nucleotide sequence ID" value="NZ_CP041345.1"/>
</dbReference>
<gene>
    <name evidence="2" type="ORF">FHG85_12225</name>
</gene>
<proteinExistence type="predicted"/>
<reference evidence="2 3" key="1">
    <citation type="submission" date="2019-07" db="EMBL/GenBank/DDBJ databases">
        <title>Thalassofilum flectens gen. nov., sp. nov., a novel moderate thermophilic anaerobe from a shallow sea hot spring in Kunashir Island (Russia), representing a new family in the order Bacteroidales, and proposal of Thalassofilacea fam. nov.</title>
        <authorList>
            <person name="Kochetkova T.V."/>
            <person name="Podosokorskaya O.A."/>
            <person name="Novikov A."/>
            <person name="Elcheninov A.G."/>
            <person name="Toshchakov S.V."/>
            <person name="Kublanov I.V."/>
        </authorList>
    </citation>
    <scope>NUCLEOTIDE SEQUENCE [LARGE SCALE GENOMIC DNA]</scope>
    <source>
        <strain evidence="2 3">38-H</strain>
    </source>
</reference>
<keyword evidence="3" id="KW-1185">Reference proteome</keyword>
<dbReference type="InterPro" id="IPR021428">
    <property type="entry name" value="DUF3078"/>
</dbReference>
<feature type="signal peptide" evidence="1">
    <location>
        <begin position="1"/>
        <end position="21"/>
    </location>
</feature>
<evidence type="ECO:0000313" key="2">
    <source>
        <dbReference type="EMBL" id="QKG80996.1"/>
    </source>
</evidence>
<dbReference type="KEGG" id="ttz:FHG85_12225"/>